<evidence type="ECO:0000313" key="5">
    <source>
        <dbReference type="EMBL" id="SZX70427.1"/>
    </source>
</evidence>
<keyword evidence="6" id="KW-1185">Reference proteome</keyword>
<dbReference type="PROSITE" id="PS50005">
    <property type="entry name" value="TPR"/>
    <property type="match status" value="2"/>
</dbReference>
<feature type="repeat" description="TPR" evidence="3">
    <location>
        <begin position="649"/>
        <end position="682"/>
    </location>
</feature>
<feature type="region of interest" description="Disordered" evidence="4">
    <location>
        <begin position="167"/>
        <end position="187"/>
    </location>
</feature>
<evidence type="ECO:0000256" key="2">
    <source>
        <dbReference type="ARBA" id="ARBA00022803"/>
    </source>
</evidence>
<sequence length="996" mass="106916">METTNEIKLLLSTLQSAGANTSILSCNSDIRSCSLLAVDQAEAPTAAAYFAVLRRRVAEQLQQGTRSAALELLTAGVQCLKGFAQLNLCGPIQTQHVPLYVSSSAAGSHTDATAPQMGQDSLSLDECWVVSQLEVDGEELLGRVQGLDLLLAALLCIAEPLGCHTTSSSQQQQSPQPQHVGGAHNSSSGQQQLLQQEWLCQQQLGSWCWWGLRAVMLQQQVLHGKSNTLRSTLQQLVQQTLAWASSQGEAAAAAAGTAADATAGFEAAAAAAAAAEVAGTSADGFRAMLPAAAHLECSLVQQHYGQTVEAQQQLEQAAAALGVEVQVTGVLGFRTKHQLDAKAQLVASFKGAAATAAIGSADGVDLAELGFDQAGLTKELEGMEDDSAVYLAPRLANSNTATADDAATAAGNGSTEQQQQQQQHVSCMLQALLLGWAAQIKKGTSQDELQQWQMAPFVEAVLQQQSTQYMLHATARLLKCRHEKERGRTRERSLMQLEQLCNALQAAQPAAGVRLSFCFGVRFPLWPLLRKELAELYIAMGFVGAALRIFEGLEMWDQLILCYRLLDKKQVAQELVLQRLQANPDDAKLWCVLGDIQQQEAHFEKAWEVSSHRSSRAQRSIARSAMQRKEYARAAAAYELALALNPLYPEAWFAQGYCYLRMADNSKALQAFTKVTHLEPDNGEAWTNLAALWLQQGGWREALQASEQAVKYKRDSWQTWDNYATAAAKAESMSSCVRALAQVFELTKGQHFSLETAEQLMTQLEREQQQLHGTAPDSSSSSAKLHETNRAAAVTADTSSEAEEEAMEAPEQLLQLLAVSDGLPNLTSSADAAAHTAAAAAAAAAARQRAYDQVLGAFAALLKSVANAAACGPGVWGLLGRLYRLQGQLLSSQEAWLKQVRSLQSSPYKSDPDAFAAMAAATDHLCRAYLATAAAGQGGLRELSAARMQLRGLLKQCEEAFGEQQQYVQLQALLGDVVAAEDAALAAKRAAEAAAQ</sequence>
<feature type="repeat" description="TPR" evidence="3">
    <location>
        <begin position="683"/>
        <end position="716"/>
    </location>
</feature>
<name>A0A383VY77_TETOB</name>
<dbReference type="SUPFAM" id="SSF48452">
    <property type="entry name" value="TPR-like"/>
    <property type="match status" value="2"/>
</dbReference>
<dbReference type="EMBL" id="FNXT01000989">
    <property type="protein sequence ID" value="SZX70427.1"/>
    <property type="molecule type" value="Genomic_DNA"/>
</dbReference>
<evidence type="ECO:0000313" key="6">
    <source>
        <dbReference type="Proteomes" id="UP000256970"/>
    </source>
</evidence>
<dbReference type="PANTHER" id="PTHR16193:SF0">
    <property type="entry name" value="TETRATRICOPEPTIDE REPEAT PROTEIN 27"/>
    <property type="match status" value="1"/>
</dbReference>
<dbReference type="InterPro" id="IPR044244">
    <property type="entry name" value="TTC27/Emw1"/>
</dbReference>
<organism evidence="5 6">
    <name type="scientific">Tetradesmus obliquus</name>
    <name type="common">Green alga</name>
    <name type="synonym">Acutodesmus obliquus</name>
    <dbReference type="NCBI Taxonomy" id="3088"/>
    <lineage>
        <taxon>Eukaryota</taxon>
        <taxon>Viridiplantae</taxon>
        <taxon>Chlorophyta</taxon>
        <taxon>core chlorophytes</taxon>
        <taxon>Chlorophyceae</taxon>
        <taxon>CS clade</taxon>
        <taxon>Sphaeropleales</taxon>
        <taxon>Scenedesmaceae</taxon>
        <taxon>Tetradesmus</taxon>
    </lineage>
</organism>
<evidence type="ECO:0000256" key="3">
    <source>
        <dbReference type="PROSITE-ProRule" id="PRU00339"/>
    </source>
</evidence>
<protein>
    <submittedName>
        <fullName evidence="5">Uncharacterized protein</fullName>
    </submittedName>
</protein>
<accession>A0A383VY77</accession>
<dbReference type="Gene3D" id="1.25.40.10">
    <property type="entry name" value="Tetratricopeptide repeat domain"/>
    <property type="match status" value="1"/>
</dbReference>
<evidence type="ECO:0000256" key="1">
    <source>
        <dbReference type="ARBA" id="ARBA00022737"/>
    </source>
</evidence>
<dbReference type="PANTHER" id="PTHR16193">
    <property type="entry name" value="TETRATRICOPEPTIDE REPEAT PROTEIN 27"/>
    <property type="match status" value="1"/>
</dbReference>
<keyword evidence="2 3" id="KW-0802">TPR repeat</keyword>
<keyword evidence="1" id="KW-0677">Repeat</keyword>
<feature type="region of interest" description="Disordered" evidence="4">
    <location>
        <begin position="767"/>
        <end position="807"/>
    </location>
</feature>
<gene>
    <name evidence="5" type="ORF">BQ4739_LOCUS10642</name>
</gene>
<proteinExistence type="predicted"/>
<dbReference type="Proteomes" id="UP000256970">
    <property type="component" value="Unassembled WGS sequence"/>
</dbReference>
<dbReference type="AlphaFoldDB" id="A0A383VY77"/>
<dbReference type="Pfam" id="PF13181">
    <property type="entry name" value="TPR_8"/>
    <property type="match status" value="1"/>
</dbReference>
<dbReference type="InterPro" id="IPR019734">
    <property type="entry name" value="TPR_rpt"/>
</dbReference>
<feature type="compositionally biased region" description="Low complexity" evidence="4">
    <location>
        <begin position="167"/>
        <end position="178"/>
    </location>
</feature>
<reference evidence="5 6" key="1">
    <citation type="submission" date="2016-10" db="EMBL/GenBank/DDBJ databases">
        <authorList>
            <person name="Cai Z."/>
        </authorList>
    </citation>
    <scope>NUCLEOTIDE SEQUENCE [LARGE SCALE GENOMIC DNA]</scope>
</reference>
<evidence type="ECO:0000256" key="4">
    <source>
        <dbReference type="SAM" id="MobiDB-lite"/>
    </source>
</evidence>
<feature type="compositionally biased region" description="Polar residues" evidence="4">
    <location>
        <begin position="770"/>
        <end position="783"/>
    </location>
</feature>
<dbReference type="SMART" id="SM00028">
    <property type="entry name" value="TPR"/>
    <property type="match status" value="4"/>
</dbReference>
<dbReference type="InterPro" id="IPR011990">
    <property type="entry name" value="TPR-like_helical_dom_sf"/>
</dbReference>
<dbReference type="STRING" id="3088.A0A383VY77"/>